<dbReference type="Proteomes" id="UP000828390">
    <property type="component" value="Unassembled WGS sequence"/>
</dbReference>
<reference evidence="1" key="1">
    <citation type="journal article" date="2019" name="bioRxiv">
        <title>The Genome of the Zebra Mussel, Dreissena polymorpha: A Resource for Invasive Species Research.</title>
        <authorList>
            <person name="McCartney M.A."/>
            <person name="Auch B."/>
            <person name="Kono T."/>
            <person name="Mallez S."/>
            <person name="Zhang Y."/>
            <person name="Obille A."/>
            <person name="Becker A."/>
            <person name="Abrahante J.E."/>
            <person name="Garbe J."/>
            <person name="Badalamenti J.P."/>
            <person name="Herman A."/>
            <person name="Mangelson H."/>
            <person name="Liachko I."/>
            <person name="Sullivan S."/>
            <person name="Sone E.D."/>
            <person name="Koren S."/>
            <person name="Silverstein K.A.T."/>
            <person name="Beckman K.B."/>
            <person name="Gohl D.M."/>
        </authorList>
    </citation>
    <scope>NUCLEOTIDE SEQUENCE</scope>
    <source>
        <strain evidence="1">Duluth1</strain>
        <tissue evidence="1">Whole animal</tissue>
    </source>
</reference>
<name>A0A9D4GV75_DREPO</name>
<organism evidence="1 2">
    <name type="scientific">Dreissena polymorpha</name>
    <name type="common">Zebra mussel</name>
    <name type="synonym">Mytilus polymorpha</name>
    <dbReference type="NCBI Taxonomy" id="45954"/>
    <lineage>
        <taxon>Eukaryota</taxon>
        <taxon>Metazoa</taxon>
        <taxon>Spiralia</taxon>
        <taxon>Lophotrochozoa</taxon>
        <taxon>Mollusca</taxon>
        <taxon>Bivalvia</taxon>
        <taxon>Autobranchia</taxon>
        <taxon>Heteroconchia</taxon>
        <taxon>Euheterodonta</taxon>
        <taxon>Imparidentia</taxon>
        <taxon>Neoheterodontei</taxon>
        <taxon>Myida</taxon>
        <taxon>Dreissenoidea</taxon>
        <taxon>Dreissenidae</taxon>
        <taxon>Dreissena</taxon>
    </lineage>
</organism>
<reference evidence="1" key="2">
    <citation type="submission" date="2020-11" db="EMBL/GenBank/DDBJ databases">
        <authorList>
            <person name="McCartney M.A."/>
            <person name="Auch B."/>
            <person name="Kono T."/>
            <person name="Mallez S."/>
            <person name="Becker A."/>
            <person name="Gohl D.M."/>
            <person name="Silverstein K.A.T."/>
            <person name="Koren S."/>
            <person name="Bechman K.B."/>
            <person name="Herman A."/>
            <person name="Abrahante J.E."/>
            <person name="Garbe J."/>
        </authorList>
    </citation>
    <scope>NUCLEOTIDE SEQUENCE</scope>
    <source>
        <strain evidence="1">Duluth1</strain>
        <tissue evidence="1">Whole animal</tissue>
    </source>
</reference>
<sequence length="101" mass="10759">MSPNQTQAGLVECGGPVSLVSEVSQVQVPDWLHTLHHLATIAPNVGLQPLHFSIELASGFFKNLRIISSIARENVMVLKFSGIGGRMCVGPVGSVRRALAL</sequence>
<protein>
    <submittedName>
        <fullName evidence="1">Uncharacterized protein</fullName>
    </submittedName>
</protein>
<dbReference type="EMBL" id="JAIWYP010000005">
    <property type="protein sequence ID" value="KAH3824326.1"/>
    <property type="molecule type" value="Genomic_DNA"/>
</dbReference>
<keyword evidence="2" id="KW-1185">Reference proteome</keyword>
<gene>
    <name evidence="1" type="ORF">DPMN_126161</name>
</gene>
<evidence type="ECO:0000313" key="1">
    <source>
        <dbReference type="EMBL" id="KAH3824326.1"/>
    </source>
</evidence>
<proteinExistence type="predicted"/>
<comment type="caution">
    <text evidence="1">The sequence shown here is derived from an EMBL/GenBank/DDBJ whole genome shotgun (WGS) entry which is preliminary data.</text>
</comment>
<dbReference type="AlphaFoldDB" id="A0A9D4GV75"/>
<evidence type="ECO:0000313" key="2">
    <source>
        <dbReference type="Proteomes" id="UP000828390"/>
    </source>
</evidence>
<accession>A0A9D4GV75</accession>